<dbReference type="EMBL" id="MFQZ01000003">
    <property type="protein sequence ID" value="OGH88364.1"/>
    <property type="molecule type" value="Genomic_DNA"/>
</dbReference>
<dbReference type="AlphaFoldDB" id="A0A1F6NXH9"/>
<evidence type="ECO:0000313" key="2">
    <source>
        <dbReference type="Proteomes" id="UP000177907"/>
    </source>
</evidence>
<proteinExistence type="predicted"/>
<gene>
    <name evidence="1" type="ORF">A3J93_04910</name>
</gene>
<reference evidence="1 2" key="1">
    <citation type="journal article" date="2016" name="Nat. Commun.">
        <title>Thousands of microbial genomes shed light on interconnected biogeochemical processes in an aquifer system.</title>
        <authorList>
            <person name="Anantharaman K."/>
            <person name="Brown C.T."/>
            <person name="Hug L.A."/>
            <person name="Sharon I."/>
            <person name="Castelle C.J."/>
            <person name="Probst A.J."/>
            <person name="Thomas B.C."/>
            <person name="Singh A."/>
            <person name="Wilkins M.J."/>
            <person name="Karaoz U."/>
            <person name="Brodie E.L."/>
            <person name="Williams K.H."/>
            <person name="Hubbard S.S."/>
            <person name="Banfield J.F."/>
        </authorList>
    </citation>
    <scope>NUCLEOTIDE SEQUENCE [LARGE SCALE GENOMIC DNA]</scope>
</reference>
<accession>A0A1F6NXH9</accession>
<comment type="caution">
    <text evidence="1">The sequence shown here is derived from an EMBL/GenBank/DDBJ whole genome shotgun (WGS) entry which is preliminary data.</text>
</comment>
<dbReference type="Proteomes" id="UP000177907">
    <property type="component" value="Unassembled WGS sequence"/>
</dbReference>
<evidence type="ECO:0000313" key="1">
    <source>
        <dbReference type="EMBL" id="OGH88364.1"/>
    </source>
</evidence>
<organism evidence="1 2">
    <name type="scientific">Candidatus Magasanikbacteria bacterium RIFOXYC2_FULL_42_28</name>
    <dbReference type="NCBI Taxonomy" id="1798704"/>
    <lineage>
        <taxon>Bacteria</taxon>
        <taxon>Candidatus Magasanikiibacteriota</taxon>
    </lineage>
</organism>
<sequence>MEILKYGDELLVMGIFNFDLEFSKFIVNFHKKRAEKGIKAKIFLHNIAQDIGERLRYINHTQVKYFKDSVTTPAVFLIYENKILISLPDDRTFIKLSDKKVADSFRKRFYLLWGQE</sequence>
<name>A0A1F6NXH9_9BACT</name>
<protein>
    <submittedName>
        <fullName evidence="1">Uncharacterized protein</fullName>
    </submittedName>
</protein>